<evidence type="ECO:0000259" key="13">
    <source>
        <dbReference type="PROSITE" id="PS50262"/>
    </source>
</evidence>
<evidence type="ECO:0000313" key="15">
    <source>
        <dbReference type="Proteomes" id="UP001162156"/>
    </source>
</evidence>
<keyword evidence="10" id="KW-0675">Receptor</keyword>
<keyword evidence="9 12" id="KW-0472">Membrane</keyword>
<accession>A0AAV8Y167</accession>
<dbReference type="GO" id="GO:0007189">
    <property type="term" value="P:adenylate cyclase-activating G protein-coupled receptor signaling pathway"/>
    <property type="evidence" value="ECO:0007669"/>
    <property type="project" value="TreeGrafter"/>
</dbReference>
<proteinExistence type="inferred from homology"/>
<evidence type="ECO:0000256" key="11">
    <source>
        <dbReference type="ARBA" id="ARBA00023224"/>
    </source>
</evidence>
<evidence type="ECO:0000256" key="1">
    <source>
        <dbReference type="ARBA" id="ARBA00004651"/>
    </source>
</evidence>
<keyword evidence="3" id="KW-1003">Cell membrane</keyword>
<keyword evidence="11" id="KW-0807">Transducer</keyword>
<dbReference type="GO" id="GO:0009755">
    <property type="term" value="P:hormone-mediated signaling pathway"/>
    <property type="evidence" value="ECO:0007669"/>
    <property type="project" value="TreeGrafter"/>
</dbReference>
<reference evidence="14" key="1">
    <citation type="journal article" date="2023" name="Insect Mol. Biol.">
        <title>Genome sequencing provides insights into the evolution of gene families encoding plant cell wall-degrading enzymes in longhorned beetles.</title>
        <authorList>
            <person name="Shin N.R."/>
            <person name="Okamura Y."/>
            <person name="Kirsch R."/>
            <person name="Pauchet Y."/>
        </authorList>
    </citation>
    <scope>NUCLEOTIDE SEQUENCE</scope>
    <source>
        <strain evidence="14">RBIC_L_NR</strain>
    </source>
</reference>
<protein>
    <recommendedName>
        <fullName evidence="13">G-protein coupled receptors family 1 profile domain-containing protein</fullName>
    </recommendedName>
</protein>
<dbReference type="GO" id="GO:0008528">
    <property type="term" value="F:G protein-coupled peptide receptor activity"/>
    <property type="evidence" value="ECO:0007669"/>
    <property type="project" value="TreeGrafter"/>
</dbReference>
<dbReference type="InterPro" id="IPR017452">
    <property type="entry name" value="GPCR_Rhodpsn_7TM"/>
</dbReference>
<evidence type="ECO:0000256" key="3">
    <source>
        <dbReference type="ARBA" id="ARBA00022475"/>
    </source>
</evidence>
<dbReference type="PRINTS" id="PR00237">
    <property type="entry name" value="GPCRRHODOPSN"/>
</dbReference>
<organism evidence="14 15">
    <name type="scientific">Rhamnusium bicolor</name>
    <dbReference type="NCBI Taxonomy" id="1586634"/>
    <lineage>
        <taxon>Eukaryota</taxon>
        <taxon>Metazoa</taxon>
        <taxon>Ecdysozoa</taxon>
        <taxon>Arthropoda</taxon>
        <taxon>Hexapoda</taxon>
        <taxon>Insecta</taxon>
        <taxon>Pterygota</taxon>
        <taxon>Neoptera</taxon>
        <taxon>Endopterygota</taxon>
        <taxon>Coleoptera</taxon>
        <taxon>Polyphaga</taxon>
        <taxon>Cucujiformia</taxon>
        <taxon>Chrysomeloidea</taxon>
        <taxon>Cerambycidae</taxon>
        <taxon>Lepturinae</taxon>
        <taxon>Rhagiini</taxon>
        <taxon>Rhamnusium</taxon>
    </lineage>
</organism>
<dbReference type="GO" id="GO:0005886">
    <property type="term" value="C:plasma membrane"/>
    <property type="evidence" value="ECO:0007669"/>
    <property type="project" value="UniProtKB-SubCell"/>
</dbReference>
<dbReference type="Gene3D" id="1.20.1070.10">
    <property type="entry name" value="Rhodopsin 7-helix transmembrane proteins"/>
    <property type="match status" value="1"/>
</dbReference>
<sequence>MRSSVKCHPAPDAFNPCEDLMGNWALRIPVWFISLSAVIGNLFVVIVIATSHFRLTVSKFLMCNLAVADLCIGIHLLLIAVVDACSIGVYFNSAIDWQEGKQ</sequence>
<dbReference type="AlphaFoldDB" id="A0AAV8Y167"/>
<gene>
    <name evidence="14" type="ORF">NQ314_009409</name>
</gene>
<evidence type="ECO:0000256" key="10">
    <source>
        <dbReference type="ARBA" id="ARBA00023170"/>
    </source>
</evidence>
<dbReference type="InterPro" id="IPR002131">
    <property type="entry name" value="Gphrmn_rcpt_fam"/>
</dbReference>
<dbReference type="InterPro" id="IPR032675">
    <property type="entry name" value="LRR_dom_sf"/>
</dbReference>
<name>A0AAV8Y167_9CUCU</name>
<evidence type="ECO:0000256" key="2">
    <source>
        <dbReference type="ARBA" id="ARBA00010663"/>
    </source>
</evidence>
<evidence type="ECO:0000256" key="7">
    <source>
        <dbReference type="ARBA" id="ARBA00022989"/>
    </source>
</evidence>
<evidence type="ECO:0000256" key="6">
    <source>
        <dbReference type="ARBA" id="ARBA00022737"/>
    </source>
</evidence>
<dbReference type="PROSITE" id="PS50262">
    <property type="entry name" value="G_PROTEIN_RECEP_F1_2"/>
    <property type="match status" value="1"/>
</dbReference>
<dbReference type="EMBL" id="JANEYF010002574">
    <property type="protein sequence ID" value="KAJ8944702.1"/>
    <property type="molecule type" value="Genomic_DNA"/>
</dbReference>
<keyword evidence="6" id="KW-0677">Repeat</keyword>
<comment type="subcellular location">
    <subcellularLocation>
        <location evidence="1">Cell membrane</location>
        <topology evidence="1">Multi-pass membrane protein</topology>
    </subcellularLocation>
</comment>
<evidence type="ECO:0000256" key="12">
    <source>
        <dbReference type="SAM" id="Phobius"/>
    </source>
</evidence>
<evidence type="ECO:0000256" key="8">
    <source>
        <dbReference type="ARBA" id="ARBA00023040"/>
    </source>
</evidence>
<dbReference type="SUPFAM" id="SSF81321">
    <property type="entry name" value="Family A G protein-coupled receptor-like"/>
    <property type="match status" value="1"/>
</dbReference>
<dbReference type="PRINTS" id="PR00373">
    <property type="entry name" value="GLYCHORMONER"/>
</dbReference>
<dbReference type="PANTHER" id="PTHR24372:SF74">
    <property type="entry name" value="LP13728P"/>
    <property type="match status" value="1"/>
</dbReference>
<keyword evidence="15" id="KW-1185">Reference proteome</keyword>
<comment type="similarity">
    <text evidence="2">Belongs to the G-protein coupled receptor 1 family.</text>
</comment>
<dbReference type="Gene3D" id="3.80.10.10">
    <property type="entry name" value="Ribonuclease Inhibitor"/>
    <property type="match status" value="1"/>
</dbReference>
<dbReference type="GO" id="GO:0016500">
    <property type="term" value="F:protein-hormone receptor activity"/>
    <property type="evidence" value="ECO:0007669"/>
    <property type="project" value="InterPro"/>
</dbReference>
<dbReference type="PANTHER" id="PTHR24372">
    <property type="entry name" value="GLYCOPROTEIN HORMONE RECEPTOR"/>
    <property type="match status" value="1"/>
</dbReference>
<evidence type="ECO:0000256" key="5">
    <source>
        <dbReference type="ARBA" id="ARBA00022692"/>
    </source>
</evidence>
<keyword evidence="8" id="KW-0297">G-protein coupled receptor</keyword>
<comment type="caution">
    <text evidence="14">The sequence shown here is derived from an EMBL/GenBank/DDBJ whole genome shotgun (WGS) entry which is preliminary data.</text>
</comment>
<evidence type="ECO:0000256" key="9">
    <source>
        <dbReference type="ARBA" id="ARBA00023136"/>
    </source>
</evidence>
<feature type="domain" description="G-protein coupled receptors family 1 profile" evidence="13">
    <location>
        <begin position="40"/>
        <end position="102"/>
    </location>
</feature>
<evidence type="ECO:0000256" key="4">
    <source>
        <dbReference type="ARBA" id="ARBA00022614"/>
    </source>
</evidence>
<keyword evidence="7 12" id="KW-1133">Transmembrane helix</keyword>
<keyword evidence="4" id="KW-0433">Leucine-rich repeat</keyword>
<feature type="transmembrane region" description="Helical" evidence="12">
    <location>
        <begin position="28"/>
        <end position="49"/>
    </location>
</feature>
<keyword evidence="5 12" id="KW-0812">Transmembrane</keyword>
<dbReference type="InterPro" id="IPR000276">
    <property type="entry name" value="GPCR_Rhodpsn"/>
</dbReference>
<evidence type="ECO:0000313" key="14">
    <source>
        <dbReference type="EMBL" id="KAJ8944702.1"/>
    </source>
</evidence>
<dbReference type="Proteomes" id="UP001162156">
    <property type="component" value="Unassembled WGS sequence"/>
</dbReference>